<feature type="binding site" evidence="7">
    <location>
        <position position="35"/>
    </location>
    <ligand>
        <name>NAD(+)</name>
        <dbReference type="ChEBI" id="CHEBI:57540"/>
    </ligand>
</feature>
<feature type="binding site" evidence="7">
    <location>
        <position position="229"/>
    </location>
    <ligand>
        <name>substrate</name>
    </ligand>
</feature>
<dbReference type="NCBIfam" id="NF000824">
    <property type="entry name" value="PRK00066.1"/>
    <property type="match status" value="1"/>
</dbReference>
<dbReference type="InterPro" id="IPR018177">
    <property type="entry name" value="L-lactate_DH_AS"/>
</dbReference>
<dbReference type="SUPFAM" id="SSF56327">
    <property type="entry name" value="LDH C-terminal domain-like"/>
    <property type="match status" value="1"/>
</dbReference>
<dbReference type="PIRSF" id="PIRSF000102">
    <property type="entry name" value="Lac_mal_DH"/>
    <property type="match status" value="1"/>
</dbReference>
<dbReference type="RefSeq" id="WP_053028832.1">
    <property type="nucleotide sequence ID" value="NZ_CUEE01000001.1"/>
</dbReference>
<dbReference type="HAMAP" id="MF_00488">
    <property type="entry name" value="Lactate_dehydrog"/>
    <property type="match status" value="1"/>
</dbReference>
<feature type="modified residue" description="Phosphotyrosine" evidence="7">
    <location>
        <position position="220"/>
    </location>
</feature>
<proteinExistence type="inferred from homology"/>
<dbReference type="EMBL" id="JABVEG010000001">
    <property type="protein sequence ID" value="NUI81486.1"/>
    <property type="molecule type" value="Genomic_DNA"/>
</dbReference>
<dbReference type="PRINTS" id="PR00086">
    <property type="entry name" value="LLDHDRGNASE"/>
</dbReference>
<dbReference type="InterPro" id="IPR001557">
    <property type="entry name" value="L-lactate/malate_DH"/>
</dbReference>
<dbReference type="Pfam" id="PF02866">
    <property type="entry name" value="Ldh_1_C"/>
    <property type="match status" value="1"/>
</dbReference>
<evidence type="ECO:0000256" key="7">
    <source>
        <dbReference type="HAMAP-Rule" id="MF_00488"/>
    </source>
</evidence>
<evidence type="ECO:0000256" key="4">
    <source>
        <dbReference type="ARBA" id="ARBA00023002"/>
    </source>
</evidence>
<keyword evidence="11" id="KW-1185">Reference proteome</keyword>
<feature type="active site" description="Proton acceptor" evidence="7">
    <location>
        <position position="176"/>
    </location>
</feature>
<comment type="pathway">
    <text evidence="1 7">Fermentation; pyruvate fermentation to lactate; (S)-lactate from pyruvate: step 1/1.</text>
</comment>
<feature type="domain" description="Lactate/malate dehydrogenase N-terminal" evidence="8">
    <location>
        <begin position="5"/>
        <end position="143"/>
    </location>
</feature>
<dbReference type="PANTHER" id="PTHR43128">
    <property type="entry name" value="L-2-HYDROXYCARBOXYLATE DEHYDROGENASE (NAD(P)(+))"/>
    <property type="match status" value="1"/>
</dbReference>
<keyword evidence="5 7" id="KW-0520">NAD</keyword>
<organism evidence="10 11">
    <name type="scientific">Staphylococcus borealis</name>
    <dbReference type="NCBI Taxonomy" id="2742203"/>
    <lineage>
        <taxon>Bacteria</taxon>
        <taxon>Bacillati</taxon>
        <taxon>Bacillota</taxon>
        <taxon>Bacilli</taxon>
        <taxon>Bacillales</taxon>
        <taxon>Staphylococcaceae</taxon>
        <taxon>Staphylococcus</taxon>
    </lineage>
</organism>
<dbReference type="PROSITE" id="PS00064">
    <property type="entry name" value="L_LDH"/>
    <property type="match status" value="1"/>
</dbReference>
<dbReference type="InterPro" id="IPR036291">
    <property type="entry name" value="NAD(P)-bd_dom_sf"/>
</dbReference>
<feature type="domain" description="Lactate/malate dehydrogenase C-terminal" evidence="9">
    <location>
        <begin position="146"/>
        <end position="302"/>
    </location>
</feature>
<feature type="binding site" evidence="7">
    <location>
        <position position="89"/>
    </location>
    <ligand>
        <name>substrate</name>
    </ligand>
</feature>
<dbReference type="InterPro" id="IPR015955">
    <property type="entry name" value="Lactate_DH/Glyco_Ohase_4_C"/>
</dbReference>
<feature type="binding site" evidence="7">
    <location>
        <position position="144"/>
    </location>
    <ligand>
        <name>NAD(+)</name>
        <dbReference type="ChEBI" id="CHEBI:57540"/>
    </ligand>
</feature>
<dbReference type="GeneID" id="74185319"/>
<dbReference type="NCBIfam" id="TIGR01771">
    <property type="entry name" value="L-LDH-NAD"/>
    <property type="match status" value="1"/>
</dbReference>
<dbReference type="PANTHER" id="PTHR43128:SF16">
    <property type="entry name" value="L-LACTATE DEHYDROGENASE"/>
    <property type="match status" value="1"/>
</dbReference>
<dbReference type="Gene3D" id="3.90.110.10">
    <property type="entry name" value="Lactate dehydrogenase/glycoside hydrolase, family 4, C-terminal"/>
    <property type="match status" value="1"/>
</dbReference>
<comment type="similarity">
    <text evidence="2 7">Belongs to the LDH/MDH superfamily. LDH family.</text>
</comment>
<evidence type="ECO:0000313" key="10">
    <source>
        <dbReference type="EMBL" id="NUI81486.1"/>
    </source>
</evidence>
<accession>A0ABX2LIX1</accession>
<evidence type="ECO:0000313" key="11">
    <source>
        <dbReference type="Proteomes" id="UP000610527"/>
    </source>
</evidence>
<dbReference type="Gene3D" id="3.40.50.720">
    <property type="entry name" value="NAD(P)-binding Rossmann-like Domain"/>
    <property type="match status" value="1"/>
</dbReference>
<evidence type="ECO:0000259" key="8">
    <source>
        <dbReference type="Pfam" id="PF00056"/>
    </source>
</evidence>
<sequence>MSRHKIVLIGSGYVGSAFAHAVVAKGLVDELAIIDIDEDKAKADVWDLNHATPFGDHFVNVHVGQYEDCKDADIVVICASAKLAKGETRLKLLEDNVDIFVPMVQHIVDSGFDGYFVLPSNPVDIMSYVVKHVSNFPKNKIIGSGTSLDTARFQFFLSRAFNVAPNQVYAPIIGEHGDSQVAVWSHAQIAGESILDLLPSDTNIEAFKASIAEQTTQVGYDIYVRKGTTNFGISLSLVRIVEAILFNKQIIMNVSSYLEGEYGLTDVYIGVPTIINGNGADKVFEFALSEDEHAQLHQSAQVIATYQQRADDIIQRMRK</sequence>
<evidence type="ECO:0000256" key="1">
    <source>
        <dbReference type="ARBA" id="ARBA00004843"/>
    </source>
</evidence>
<comment type="caution">
    <text evidence="7">Lacks conserved residue(s) required for the propagation of feature annotation.</text>
</comment>
<comment type="caution">
    <text evidence="10">The sequence shown here is derived from an EMBL/GenBank/DDBJ whole genome shotgun (WGS) entry which is preliminary data.</text>
</comment>
<keyword evidence="4 7" id="KW-0560">Oxidoreductase</keyword>
<dbReference type="CDD" id="cd05291">
    <property type="entry name" value="HicDH_like"/>
    <property type="match status" value="1"/>
</dbReference>
<comment type="subunit">
    <text evidence="7">Homotetramer.</text>
</comment>
<comment type="function">
    <text evidence="7">Catalyzes the conversion of lactate to pyruvate.</text>
</comment>
<dbReference type="Proteomes" id="UP000610527">
    <property type="component" value="Unassembled WGS sequence"/>
</dbReference>
<dbReference type="InterPro" id="IPR001236">
    <property type="entry name" value="Lactate/malate_DH_N"/>
</dbReference>
<evidence type="ECO:0000256" key="2">
    <source>
        <dbReference type="ARBA" id="ARBA00006054"/>
    </source>
</evidence>
<gene>
    <name evidence="7" type="primary">ldh</name>
    <name evidence="10" type="ORF">HUN84_01755</name>
</gene>
<dbReference type="SUPFAM" id="SSF51735">
    <property type="entry name" value="NAD(P)-binding Rossmann-fold domains"/>
    <property type="match status" value="1"/>
</dbReference>
<dbReference type="InterPro" id="IPR011304">
    <property type="entry name" value="L-lactate_DH"/>
</dbReference>
<comment type="subcellular location">
    <subcellularLocation>
        <location evidence="7">Cytoplasm</location>
    </subcellularLocation>
</comment>
<dbReference type="GO" id="GO:0004459">
    <property type="term" value="F:L-lactate dehydrogenase (NAD+) activity"/>
    <property type="evidence" value="ECO:0007669"/>
    <property type="project" value="UniProtKB-EC"/>
</dbReference>
<feature type="binding site" evidence="7">
    <location>
        <position position="14"/>
    </location>
    <ligand>
        <name>NAD(+)</name>
        <dbReference type="ChEBI" id="CHEBI:57540"/>
    </ligand>
</feature>
<evidence type="ECO:0000259" key="9">
    <source>
        <dbReference type="Pfam" id="PF02866"/>
    </source>
</evidence>
<feature type="binding site" evidence="7">
    <location>
        <begin position="149"/>
        <end position="152"/>
    </location>
    <ligand>
        <name>substrate</name>
    </ligand>
</feature>
<evidence type="ECO:0000256" key="6">
    <source>
        <dbReference type="ARBA" id="ARBA00049258"/>
    </source>
</evidence>
<keyword evidence="7" id="KW-0597">Phosphoprotein</keyword>
<feature type="binding site" evidence="7">
    <location>
        <position position="66"/>
    </location>
    <ligand>
        <name>NAD(+)</name>
        <dbReference type="ChEBI" id="CHEBI:57540"/>
    </ligand>
</feature>
<feature type="binding site" evidence="7">
    <location>
        <position position="40"/>
    </location>
    <ligand>
        <name>NAD(+)</name>
        <dbReference type="ChEBI" id="CHEBI:57540"/>
    </ligand>
</feature>
<protein>
    <recommendedName>
        <fullName evidence="3 7">L-lactate dehydrogenase</fullName>
        <shortName evidence="7">L-LDH</shortName>
        <ecNumber evidence="3 7">1.1.1.27</ecNumber>
    </recommendedName>
</protein>
<dbReference type="InterPro" id="IPR022383">
    <property type="entry name" value="Lactate/malate_DH_C"/>
</dbReference>
<comment type="catalytic activity">
    <reaction evidence="6 7">
        <text>(S)-lactate + NAD(+) = pyruvate + NADH + H(+)</text>
        <dbReference type="Rhea" id="RHEA:23444"/>
        <dbReference type="ChEBI" id="CHEBI:15361"/>
        <dbReference type="ChEBI" id="CHEBI:15378"/>
        <dbReference type="ChEBI" id="CHEBI:16651"/>
        <dbReference type="ChEBI" id="CHEBI:57540"/>
        <dbReference type="ChEBI" id="CHEBI:57945"/>
        <dbReference type="EC" id="1.1.1.27"/>
    </reaction>
</comment>
<dbReference type="Pfam" id="PF00056">
    <property type="entry name" value="Ldh_1_N"/>
    <property type="match status" value="1"/>
</dbReference>
<name>A0ABX2LIX1_9STAP</name>
<dbReference type="EC" id="1.1.1.27" evidence="3 7"/>
<keyword evidence="7" id="KW-0963">Cytoplasm</keyword>
<evidence type="ECO:0000256" key="5">
    <source>
        <dbReference type="ARBA" id="ARBA00023027"/>
    </source>
</evidence>
<feature type="binding site" evidence="7">
    <location>
        <begin position="121"/>
        <end position="124"/>
    </location>
    <ligand>
        <name>substrate</name>
    </ligand>
</feature>
<evidence type="ECO:0000256" key="3">
    <source>
        <dbReference type="ARBA" id="ARBA00012967"/>
    </source>
</evidence>
<reference evidence="10 11" key="1">
    <citation type="submission" date="2020-06" db="EMBL/GenBank/DDBJ databases">
        <title>Staphylococcus borealis sp. nov. -A novel member of the Staphylococcaceae family isolated from skin and blood in humans.</title>
        <authorList>
            <person name="Pain M."/>
            <person name="Wolden R."/>
            <person name="Jaen-Luchoro D."/>
            <person name="Salva-Serra F."/>
            <person name="Iglesias B.P."/>
            <person name="Karlsson R."/>
            <person name="Klingenberg C."/>
            <person name="Cavanagh J.P."/>
        </authorList>
    </citation>
    <scope>NUCLEOTIDE SEQUENCE [LARGE SCALE GENOMIC DNA]</scope>
    <source>
        <strain evidence="10 11">58-22</strain>
    </source>
</reference>